<dbReference type="SUPFAM" id="SSF51206">
    <property type="entry name" value="cAMP-binding domain-like"/>
    <property type="match status" value="1"/>
</dbReference>
<evidence type="ECO:0000313" key="3">
    <source>
        <dbReference type="Proteomes" id="UP000764045"/>
    </source>
</evidence>
<dbReference type="CDD" id="cd00038">
    <property type="entry name" value="CAP_ED"/>
    <property type="match status" value="1"/>
</dbReference>
<protein>
    <submittedName>
        <fullName evidence="2">Crp/Fnr family transcriptional regulator</fullName>
    </submittedName>
</protein>
<evidence type="ECO:0000313" key="2">
    <source>
        <dbReference type="EMBL" id="MBM6661330.1"/>
    </source>
</evidence>
<dbReference type="RefSeq" id="WP_205108928.1">
    <property type="nucleotide sequence ID" value="NZ_JACJJL010000008.1"/>
</dbReference>
<organism evidence="2 3">
    <name type="scientific">Marseilla massiliensis</name>
    <dbReference type="NCBI Taxonomy" id="1841864"/>
    <lineage>
        <taxon>Bacteria</taxon>
        <taxon>Pseudomonadati</taxon>
        <taxon>Bacteroidota</taxon>
        <taxon>Bacteroidia</taxon>
        <taxon>Bacteroidales</taxon>
        <taxon>Prevotellaceae</taxon>
        <taxon>Marseilla</taxon>
    </lineage>
</organism>
<keyword evidence="3" id="KW-1185">Reference proteome</keyword>
<dbReference type="Pfam" id="PF00027">
    <property type="entry name" value="cNMP_binding"/>
    <property type="match status" value="1"/>
</dbReference>
<dbReference type="Proteomes" id="UP000764045">
    <property type="component" value="Unassembled WGS sequence"/>
</dbReference>
<comment type="caution">
    <text evidence="2">The sequence shown here is derived from an EMBL/GenBank/DDBJ whole genome shotgun (WGS) entry which is preliminary data.</text>
</comment>
<dbReference type="InterPro" id="IPR000595">
    <property type="entry name" value="cNMP-bd_dom"/>
</dbReference>
<sequence length="187" mass="20991">MDKSDIINAIHPLPAGSMERMAACMEEVTYAKGTRILRAGKTERNVFFIKKGIVRAFVSTHGREITFWLGAEGTPVVSMKSYVSGLPGYESVECIEDTVLYVLRHATLTSLFADDVNSANWGRRFAEKEMLRTEERLIPQLFTTAAERYSSLMANHPELLRRVPLEHLASYLGVTPVSLSRIRATLK</sequence>
<gene>
    <name evidence="2" type="ORF">H6B30_06110</name>
</gene>
<feature type="domain" description="Cyclic nucleotide-binding" evidence="1">
    <location>
        <begin position="9"/>
        <end position="64"/>
    </location>
</feature>
<dbReference type="InterPro" id="IPR014710">
    <property type="entry name" value="RmlC-like_jellyroll"/>
</dbReference>
<accession>A0A939B482</accession>
<dbReference type="InterPro" id="IPR018490">
    <property type="entry name" value="cNMP-bd_dom_sf"/>
</dbReference>
<dbReference type="AlphaFoldDB" id="A0A939B482"/>
<evidence type="ECO:0000259" key="1">
    <source>
        <dbReference type="PROSITE" id="PS50042"/>
    </source>
</evidence>
<reference evidence="2 3" key="1">
    <citation type="journal article" date="2021" name="Sci. Rep.">
        <title>The distribution of antibiotic resistance genes in chicken gut microbiota commensals.</title>
        <authorList>
            <person name="Juricova H."/>
            <person name="Matiasovicova J."/>
            <person name="Kubasova T."/>
            <person name="Cejkova D."/>
            <person name="Rychlik I."/>
        </authorList>
    </citation>
    <scope>NUCLEOTIDE SEQUENCE [LARGE SCALE GENOMIC DNA]</scope>
    <source>
        <strain evidence="2 3">An819</strain>
    </source>
</reference>
<dbReference type="Gene3D" id="2.60.120.10">
    <property type="entry name" value="Jelly Rolls"/>
    <property type="match status" value="1"/>
</dbReference>
<proteinExistence type="predicted"/>
<dbReference type="EMBL" id="JACJJL010000008">
    <property type="protein sequence ID" value="MBM6661330.1"/>
    <property type="molecule type" value="Genomic_DNA"/>
</dbReference>
<name>A0A939B482_9BACT</name>
<dbReference type="PROSITE" id="PS50042">
    <property type="entry name" value="CNMP_BINDING_3"/>
    <property type="match status" value="1"/>
</dbReference>